<evidence type="ECO:0000256" key="1">
    <source>
        <dbReference type="SAM" id="MobiDB-lite"/>
    </source>
</evidence>
<evidence type="ECO:0000313" key="2">
    <source>
        <dbReference type="EMBL" id="VDI16626.1"/>
    </source>
</evidence>
<protein>
    <submittedName>
        <fullName evidence="2">Uncharacterized protein</fullName>
    </submittedName>
</protein>
<accession>A0A8B6DCC8</accession>
<comment type="caution">
    <text evidence="2">The sequence shown here is derived from an EMBL/GenBank/DDBJ whole genome shotgun (WGS) entry which is preliminary data.</text>
</comment>
<gene>
    <name evidence="2" type="ORF">MGAL_10B058595</name>
</gene>
<proteinExistence type="predicted"/>
<sequence>MGTYAQGGEGQKDEESEERADGDTAGQWSAGGRLKVVWQMGGCVCKVGCDGGQGKIVSVKECDPEQSEVKPGVSVAGRQYKRVPTGSKDLQVARVLIHWWVRGNTLRSNKWASRDVASRNGLTQQVAKEIAERGQQNSISVYDYGSGTSYSVVDP</sequence>
<dbReference type="AlphaFoldDB" id="A0A8B6DCC8"/>
<keyword evidence="3" id="KW-1185">Reference proteome</keyword>
<feature type="region of interest" description="Disordered" evidence="1">
    <location>
        <begin position="1"/>
        <end position="27"/>
    </location>
</feature>
<evidence type="ECO:0000313" key="3">
    <source>
        <dbReference type="Proteomes" id="UP000596742"/>
    </source>
</evidence>
<name>A0A8B6DCC8_MYTGA</name>
<reference evidence="2" key="1">
    <citation type="submission" date="2018-11" db="EMBL/GenBank/DDBJ databases">
        <authorList>
            <person name="Alioto T."/>
            <person name="Alioto T."/>
        </authorList>
    </citation>
    <scope>NUCLEOTIDE SEQUENCE</scope>
</reference>
<organism evidence="2 3">
    <name type="scientific">Mytilus galloprovincialis</name>
    <name type="common">Mediterranean mussel</name>
    <dbReference type="NCBI Taxonomy" id="29158"/>
    <lineage>
        <taxon>Eukaryota</taxon>
        <taxon>Metazoa</taxon>
        <taxon>Spiralia</taxon>
        <taxon>Lophotrochozoa</taxon>
        <taxon>Mollusca</taxon>
        <taxon>Bivalvia</taxon>
        <taxon>Autobranchia</taxon>
        <taxon>Pteriomorphia</taxon>
        <taxon>Mytilida</taxon>
        <taxon>Mytiloidea</taxon>
        <taxon>Mytilidae</taxon>
        <taxon>Mytilinae</taxon>
        <taxon>Mytilus</taxon>
    </lineage>
</organism>
<dbReference type="Proteomes" id="UP000596742">
    <property type="component" value="Unassembled WGS sequence"/>
</dbReference>
<dbReference type="EMBL" id="UYJE01003112">
    <property type="protein sequence ID" value="VDI16626.1"/>
    <property type="molecule type" value="Genomic_DNA"/>
</dbReference>